<dbReference type="Proteomes" id="UP000016922">
    <property type="component" value="Unassembled WGS sequence"/>
</dbReference>
<evidence type="ECO:0000313" key="2">
    <source>
        <dbReference type="Proteomes" id="UP000016922"/>
    </source>
</evidence>
<dbReference type="AlphaFoldDB" id="S3E0V5"/>
<gene>
    <name evidence="1" type="ORF">GLAREA_07286</name>
</gene>
<dbReference type="HOGENOM" id="CLU_1304969_0_0_1"/>
<dbReference type="GeneID" id="19466339"/>
<dbReference type="RefSeq" id="XP_008080165.1">
    <property type="nucleotide sequence ID" value="XM_008081974.1"/>
</dbReference>
<dbReference type="OrthoDB" id="5105709at2759"/>
<dbReference type="KEGG" id="glz:GLAREA_07286"/>
<keyword evidence="2" id="KW-1185">Reference proteome</keyword>
<dbReference type="STRING" id="1116229.S3E0V5"/>
<protein>
    <submittedName>
        <fullName evidence="1">Uncharacterized protein</fullName>
    </submittedName>
</protein>
<name>S3E0V5_GLAL2</name>
<sequence length="211" mass="24431">MIPGNPVKSIGLMRWVYSRKNAKTKQWTKQSGRWLQRLIQLMNAWIIRRPASLTKLPPLERTQWTFSLNANEERESNYHYGKYITAINIHSNDKGPGDGNNKMTPPRGHLAKASQHSYHPRLAEIMAKLKITTRKQGIDNAVEYEVTPEQAKALSKCLKEIKKNNNWMSSRIMAKIEAFDFFRQKDPSTNLLIIAESVFYLEIVAVAFDEW</sequence>
<accession>S3E0V5</accession>
<dbReference type="EMBL" id="KE145359">
    <property type="protein sequence ID" value="EPE32153.1"/>
    <property type="molecule type" value="Genomic_DNA"/>
</dbReference>
<organism evidence="1 2">
    <name type="scientific">Glarea lozoyensis (strain ATCC 20868 / MF5171)</name>
    <dbReference type="NCBI Taxonomy" id="1116229"/>
    <lineage>
        <taxon>Eukaryota</taxon>
        <taxon>Fungi</taxon>
        <taxon>Dikarya</taxon>
        <taxon>Ascomycota</taxon>
        <taxon>Pezizomycotina</taxon>
        <taxon>Leotiomycetes</taxon>
        <taxon>Helotiales</taxon>
        <taxon>Helotiaceae</taxon>
        <taxon>Glarea</taxon>
    </lineage>
</organism>
<evidence type="ECO:0000313" key="1">
    <source>
        <dbReference type="EMBL" id="EPE32153.1"/>
    </source>
</evidence>
<proteinExistence type="predicted"/>
<reference evidence="1 2" key="1">
    <citation type="journal article" date="2013" name="BMC Genomics">
        <title>Genomics-driven discovery of the pneumocandin biosynthetic gene cluster in the fungus Glarea lozoyensis.</title>
        <authorList>
            <person name="Chen L."/>
            <person name="Yue Q."/>
            <person name="Zhang X."/>
            <person name="Xiang M."/>
            <person name="Wang C."/>
            <person name="Li S."/>
            <person name="Che Y."/>
            <person name="Ortiz-Lopez F.J."/>
            <person name="Bills G.F."/>
            <person name="Liu X."/>
            <person name="An Z."/>
        </authorList>
    </citation>
    <scope>NUCLEOTIDE SEQUENCE [LARGE SCALE GENOMIC DNA]</scope>
    <source>
        <strain evidence="2">ATCC 20868 / MF5171</strain>
    </source>
</reference>